<dbReference type="Pfam" id="PF00672">
    <property type="entry name" value="HAMP"/>
    <property type="match status" value="1"/>
</dbReference>
<dbReference type="InterPro" id="IPR005467">
    <property type="entry name" value="His_kinase_dom"/>
</dbReference>
<evidence type="ECO:0000256" key="13">
    <source>
        <dbReference type="ARBA" id="ARBA00023012"/>
    </source>
</evidence>
<dbReference type="SMART" id="SM00304">
    <property type="entry name" value="HAMP"/>
    <property type="match status" value="1"/>
</dbReference>
<dbReference type="HOGENOM" id="CLU_000445_89_27_5"/>
<evidence type="ECO:0000256" key="5">
    <source>
        <dbReference type="ARBA" id="ARBA00022519"/>
    </source>
</evidence>
<evidence type="ECO:0000256" key="9">
    <source>
        <dbReference type="ARBA" id="ARBA00022741"/>
    </source>
</evidence>
<evidence type="ECO:0000313" key="19">
    <source>
        <dbReference type="EMBL" id="ABK45867.1"/>
    </source>
</evidence>
<evidence type="ECO:0000256" key="1">
    <source>
        <dbReference type="ARBA" id="ARBA00000085"/>
    </source>
</evidence>
<evidence type="ECO:0000256" key="3">
    <source>
        <dbReference type="ARBA" id="ARBA00012438"/>
    </source>
</evidence>
<evidence type="ECO:0000256" key="4">
    <source>
        <dbReference type="ARBA" id="ARBA00022475"/>
    </source>
</evidence>
<dbReference type="GO" id="GO:0000155">
    <property type="term" value="F:phosphorelay sensor kinase activity"/>
    <property type="evidence" value="ECO:0007669"/>
    <property type="project" value="InterPro"/>
</dbReference>
<dbReference type="InterPro" id="IPR003660">
    <property type="entry name" value="HAMP_dom"/>
</dbReference>
<name>A0LD24_MAGMM</name>
<comment type="catalytic activity">
    <reaction evidence="1">
        <text>ATP + protein L-histidine = ADP + protein N-phospho-L-histidine.</text>
        <dbReference type="EC" id="2.7.13.3"/>
    </reaction>
</comment>
<keyword evidence="13" id="KW-0902">Two-component regulatory system</keyword>
<keyword evidence="8 16" id="KW-0812">Transmembrane</keyword>
<dbReference type="SMART" id="SM00388">
    <property type="entry name" value="HisKA"/>
    <property type="match status" value="1"/>
</dbReference>
<evidence type="ECO:0000256" key="14">
    <source>
        <dbReference type="ARBA" id="ARBA00023136"/>
    </source>
</evidence>
<dbReference type="PANTHER" id="PTHR44936">
    <property type="entry name" value="SENSOR PROTEIN CREC"/>
    <property type="match status" value="1"/>
</dbReference>
<accession>A0LD24</accession>
<dbReference type="InterPro" id="IPR003594">
    <property type="entry name" value="HATPase_dom"/>
</dbReference>
<dbReference type="KEGG" id="mgm:Mmc1_3381"/>
<evidence type="ECO:0000256" key="11">
    <source>
        <dbReference type="ARBA" id="ARBA00022840"/>
    </source>
</evidence>
<dbReference type="GO" id="GO:0005886">
    <property type="term" value="C:plasma membrane"/>
    <property type="evidence" value="ECO:0007669"/>
    <property type="project" value="UniProtKB-SubCell"/>
</dbReference>
<dbReference type="RefSeq" id="WP_011714926.1">
    <property type="nucleotide sequence ID" value="NC_008576.1"/>
</dbReference>
<dbReference type="CDD" id="cd06225">
    <property type="entry name" value="HAMP"/>
    <property type="match status" value="1"/>
</dbReference>
<dbReference type="PROSITE" id="PS50885">
    <property type="entry name" value="HAMP"/>
    <property type="match status" value="1"/>
</dbReference>
<reference evidence="19 20" key="2">
    <citation type="journal article" date="2012" name="Int. J. Syst. Evol. Microbiol.">
        <title>Magnetococcus marinus gen. nov., sp. nov., a marine, magnetotactic bacterium that represents a novel lineage (Magnetococcaceae fam. nov.; Magnetococcales ord. nov.) at the base of the Alphaproteobacteria.</title>
        <authorList>
            <person name="Bazylinski D.A."/>
            <person name="Williams T.J."/>
            <person name="Lefevre C.T."/>
            <person name="Berg R.J."/>
            <person name="Zhang C.L."/>
            <person name="Bowser S.S."/>
            <person name="Dean A.J."/>
            <person name="Beveridge T.J."/>
        </authorList>
    </citation>
    <scope>NUCLEOTIDE SEQUENCE [LARGE SCALE GENOMIC DNA]</scope>
    <source>
        <strain evidence="20">ATCC BAA-1437 / JCM 17883 / MC-1</strain>
    </source>
</reference>
<dbReference type="InterPro" id="IPR003661">
    <property type="entry name" value="HisK_dim/P_dom"/>
</dbReference>
<feature type="coiled-coil region" evidence="15">
    <location>
        <begin position="239"/>
        <end position="266"/>
    </location>
</feature>
<dbReference type="GO" id="GO:0005524">
    <property type="term" value="F:ATP binding"/>
    <property type="evidence" value="ECO:0007669"/>
    <property type="project" value="UniProtKB-KW"/>
</dbReference>
<dbReference type="SUPFAM" id="SSF55874">
    <property type="entry name" value="ATPase domain of HSP90 chaperone/DNA topoisomerase II/histidine kinase"/>
    <property type="match status" value="1"/>
</dbReference>
<evidence type="ECO:0000259" key="17">
    <source>
        <dbReference type="PROSITE" id="PS50109"/>
    </source>
</evidence>
<evidence type="ECO:0000313" key="20">
    <source>
        <dbReference type="Proteomes" id="UP000002586"/>
    </source>
</evidence>
<comment type="subcellular location">
    <subcellularLocation>
        <location evidence="2">Cell inner membrane</location>
        <topology evidence="2">Multi-pass membrane protein</topology>
    </subcellularLocation>
</comment>
<dbReference type="Pfam" id="PF00512">
    <property type="entry name" value="HisKA"/>
    <property type="match status" value="1"/>
</dbReference>
<dbReference type="CDD" id="cd00075">
    <property type="entry name" value="HATPase"/>
    <property type="match status" value="1"/>
</dbReference>
<dbReference type="Gene3D" id="3.30.565.10">
    <property type="entry name" value="Histidine kinase-like ATPase, C-terminal domain"/>
    <property type="match status" value="1"/>
</dbReference>
<keyword evidence="7" id="KW-0808">Transferase</keyword>
<evidence type="ECO:0000256" key="2">
    <source>
        <dbReference type="ARBA" id="ARBA00004429"/>
    </source>
</evidence>
<dbReference type="SMART" id="SM00387">
    <property type="entry name" value="HATPase_c"/>
    <property type="match status" value="1"/>
</dbReference>
<dbReference type="Proteomes" id="UP000002586">
    <property type="component" value="Chromosome"/>
</dbReference>
<dbReference type="InterPro" id="IPR004358">
    <property type="entry name" value="Sig_transdc_His_kin-like_C"/>
</dbReference>
<dbReference type="InterPro" id="IPR036097">
    <property type="entry name" value="HisK_dim/P_sf"/>
</dbReference>
<sequence length="473" mass="52856" precursor="true">MRLALLPRTLSGQLLLILMTGISMVLALSAVLHLHERSEALSNYGSIQAAYRLKGVVENLDPLLPQQRQQILGLMESSLQFIQIIAPSSDAVIGDAPSHPMAQQFLQRLQSVFGVGWQIRVKMLQWQGPPETQDVHQRHHRQHMGGMQRIFPDGLSFLAQVQLRDGNWVEFHNHLPKEVFDRPDHLFGALLALFIGVMLLAVVAVRLTTRPLTLLVQAAHGLGEDLNRPPLPVQGCRELRQTAQALNSLQARIKRHVQERTQLLAAISHDLRTPLTRMQLRTERLIEGDVQHAYFQDIKEMEQMIQGAMAFIQGMEQQEPWQRVDLAAMLERLQEEFAEMGYTITLDVPDHLPFWVMRTSLKRALSNLISNGVQYGQRVAVSAIAEGDGVKLSIRDHGPGIPESEFARVLEPFTRLEASRSRHTGGVGLGLAIARNIIQAHGGGLRLHNHPDGGLQVDVMLVAKDPPSPHKPV</sequence>
<evidence type="ECO:0000256" key="16">
    <source>
        <dbReference type="SAM" id="Phobius"/>
    </source>
</evidence>
<keyword evidence="15" id="KW-0175">Coiled coil</keyword>
<dbReference type="Gene3D" id="1.10.287.130">
    <property type="match status" value="1"/>
</dbReference>
<dbReference type="PROSITE" id="PS50109">
    <property type="entry name" value="HIS_KIN"/>
    <property type="match status" value="1"/>
</dbReference>
<dbReference type="EC" id="2.7.13.3" evidence="3"/>
<evidence type="ECO:0000256" key="12">
    <source>
        <dbReference type="ARBA" id="ARBA00022989"/>
    </source>
</evidence>
<evidence type="ECO:0000256" key="15">
    <source>
        <dbReference type="SAM" id="Coils"/>
    </source>
</evidence>
<keyword evidence="12 16" id="KW-1133">Transmembrane helix</keyword>
<dbReference type="CDD" id="cd00082">
    <property type="entry name" value="HisKA"/>
    <property type="match status" value="1"/>
</dbReference>
<dbReference type="eggNOG" id="COG2205">
    <property type="taxonomic scope" value="Bacteria"/>
</dbReference>
<dbReference type="InterPro" id="IPR050980">
    <property type="entry name" value="2C_sensor_his_kinase"/>
</dbReference>
<keyword evidence="10 19" id="KW-0418">Kinase</keyword>
<evidence type="ECO:0000256" key="7">
    <source>
        <dbReference type="ARBA" id="ARBA00022679"/>
    </source>
</evidence>
<dbReference type="AlphaFoldDB" id="A0LD24"/>
<keyword evidence="5" id="KW-0997">Cell inner membrane</keyword>
<keyword evidence="11" id="KW-0067">ATP-binding</keyword>
<keyword evidence="14 16" id="KW-0472">Membrane</keyword>
<keyword evidence="20" id="KW-1185">Reference proteome</keyword>
<keyword evidence="4" id="KW-1003">Cell membrane</keyword>
<feature type="domain" description="Histidine kinase" evidence="17">
    <location>
        <begin position="266"/>
        <end position="465"/>
    </location>
</feature>
<feature type="domain" description="HAMP" evidence="18">
    <location>
        <begin position="206"/>
        <end position="258"/>
    </location>
</feature>
<gene>
    <name evidence="19" type="ordered locus">Mmc1_3381</name>
</gene>
<proteinExistence type="predicted"/>
<feature type="transmembrane region" description="Helical" evidence="16">
    <location>
        <begin position="186"/>
        <end position="207"/>
    </location>
</feature>
<reference evidence="20" key="1">
    <citation type="journal article" date="2009" name="Appl. Environ. Microbiol.">
        <title>Complete genome sequence of the chemolithoautotrophic marine magnetotactic coccus strain MC-1.</title>
        <authorList>
            <person name="Schubbe S."/>
            <person name="Williams T.J."/>
            <person name="Xie G."/>
            <person name="Kiss H.E."/>
            <person name="Brettin T.S."/>
            <person name="Martinez D."/>
            <person name="Ross C.A."/>
            <person name="Schuler D."/>
            <person name="Cox B.L."/>
            <person name="Nealson K.H."/>
            <person name="Bazylinski D.A."/>
        </authorList>
    </citation>
    <scope>NUCLEOTIDE SEQUENCE [LARGE SCALE GENOMIC DNA]</scope>
    <source>
        <strain evidence="20">ATCC BAA-1437 / JCM 17883 / MC-1</strain>
    </source>
</reference>
<evidence type="ECO:0000256" key="10">
    <source>
        <dbReference type="ARBA" id="ARBA00022777"/>
    </source>
</evidence>
<organism evidence="19 20">
    <name type="scientific">Magnetococcus marinus (strain ATCC BAA-1437 / JCM 17883 / MC-1)</name>
    <dbReference type="NCBI Taxonomy" id="156889"/>
    <lineage>
        <taxon>Bacteria</taxon>
        <taxon>Pseudomonadati</taxon>
        <taxon>Pseudomonadota</taxon>
        <taxon>Magnetococcia</taxon>
        <taxon>Magnetococcales</taxon>
        <taxon>Magnetococcaceae</taxon>
        <taxon>Magnetococcus</taxon>
    </lineage>
</organism>
<evidence type="ECO:0000256" key="8">
    <source>
        <dbReference type="ARBA" id="ARBA00022692"/>
    </source>
</evidence>
<evidence type="ECO:0000259" key="18">
    <source>
        <dbReference type="PROSITE" id="PS50885"/>
    </source>
</evidence>
<dbReference type="EMBL" id="CP000471">
    <property type="protein sequence ID" value="ABK45867.1"/>
    <property type="molecule type" value="Genomic_DNA"/>
</dbReference>
<dbReference type="STRING" id="156889.Mmc1_3381"/>
<dbReference type="InterPro" id="IPR036890">
    <property type="entry name" value="HATPase_C_sf"/>
</dbReference>
<evidence type="ECO:0000256" key="6">
    <source>
        <dbReference type="ARBA" id="ARBA00022553"/>
    </source>
</evidence>
<dbReference type="Pfam" id="PF02518">
    <property type="entry name" value="HATPase_c"/>
    <property type="match status" value="1"/>
</dbReference>
<keyword evidence="9" id="KW-0547">Nucleotide-binding</keyword>
<dbReference type="OrthoDB" id="9804645at2"/>
<dbReference type="PANTHER" id="PTHR44936:SF5">
    <property type="entry name" value="SENSOR HISTIDINE KINASE ENVZ"/>
    <property type="match status" value="1"/>
</dbReference>
<protein>
    <recommendedName>
        <fullName evidence="3">histidine kinase</fullName>
        <ecNumber evidence="3">2.7.13.3</ecNumber>
    </recommendedName>
</protein>
<dbReference type="PRINTS" id="PR00344">
    <property type="entry name" value="BCTRLSENSOR"/>
</dbReference>
<keyword evidence="6" id="KW-0597">Phosphoprotein</keyword>
<feature type="transmembrane region" description="Helical" evidence="16">
    <location>
        <begin position="12"/>
        <end position="34"/>
    </location>
</feature>
<dbReference type="SUPFAM" id="SSF47384">
    <property type="entry name" value="Homodimeric domain of signal transducing histidine kinase"/>
    <property type="match status" value="1"/>
</dbReference>